<dbReference type="PROSITE" id="PS50043">
    <property type="entry name" value="HTH_LUXR_2"/>
    <property type="match status" value="1"/>
</dbReference>
<dbReference type="InterPro" id="IPR016032">
    <property type="entry name" value="Sig_transdc_resp-reg_C-effctor"/>
</dbReference>
<keyword evidence="8" id="KW-1185">Reference proteome</keyword>
<dbReference type="CDD" id="cd06170">
    <property type="entry name" value="LuxR_C_like"/>
    <property type="match status" value="1"/>
</dbReference>
<dbReference type="CDD" id="cd00130">
    <property type="entry name" value="PAS"/>
    <property type="match status" value="1"/>
</dbReference>
<keyword evidence="2" id="KW-0238">DNA-binding</keyword>
<dbReference type="Proteomes" id="UP001366166">
    <property type="component" value="Chromosome"/>
</dbReference>
<name>A0AAU9EAR6_9BACT</name>
<dbReference type="Gene3D" id="3.30.450.20">
    <property type="entry name" value="PAS domain"/>
    <property type="match status" value="1"/>
</dbReference>
<keyword evidence="4" id="KW-0175">Coiled coil</keyword>
<dbReference type="SUPFAM" id="SSF55785">
    <property type="entry name" value="PYP-like sensor domain (PAS domain)"/>
    <property type="match status" value="1"/>
</dbReference>
<dbReference type="GO" id="GO:0006355">
    <property type="term" value="P:regulation of DNA-templated transcription"/>
    <property type="evidence" value="ECO:0007669"/>
    <property type="project" value="InterPro"/>
</dbReference>
<evidence type="ECO:0000256" key="1">
    <source>
        <dbReference type="ARBA" id="ARBA00023015"/>
    </source>
</evidence>
<dbReference type="InterPro" id="IPR036388">
    <property type="entry name" value="WH-like_DNA-bd_sf"/>
</dbReference>
<keyword evidence="1" id="KW-0805">Transcription regulation</keyword>
<dbReference type="SMART" id="SM00091">
    <property type="entry name" value="PAS"/>
    <property type="match status" value="1"/>
</dbReference>
<dbReference type="Gene3D" id="1.10.10.10">
    <property type="entry name" value="Winged helix-like DNA-binding domain superfamily/Winged helix DNA-binding domain"/>
    <property type="match status" value="1"/>
</dbReference>
<evidence type="ECO:0000313" key="7">
    <source>
        <dbReference type="EMBL" id="BEQ13070.1"/>
    </source>
</evidence>
<dbReference type="InterPro" id="IPR035965">
    <property type="entry name" value="PAS-like_dom_sf"/>
</dbReference>
<dbReference type="PANTHER" id="PTHR44688:SF16">
    <property type="entry name" value="DNA-BINDING TRANSCRIPTIONAL ACTIVATOR DEVR_DOSR"/>
    <property type="match status" value="1"/>
</dbReference>
<dbReference type="Pfam" id="PF12860">
    <property type="entry name" value="PAS_7"/>
    <property type="match status" value="1"/>
</dbReference>
<dbReference type="GO" id="GO:0003677">
    <property type="term" value="F:DNA binding"/>
    <property type="evidence" value="ECO:0007669"/>
    <property type="project" value="UniProtKB-KW"/>
</dbReference>
<dbReference type="KEGG" id="dmp:FAK_01360"/>
<feature type="domain" description="HTH luxR-type" evidence="5">
    <location>
        <begin position="264"/>
        <end position="330"/>
    </location>
</feature>
<evidence type="ECO:0000313" key="8">
    <source>
        <dbReference type="Proteomes" id="UP001366166"/>
    </source>
</evidence>
<feature type="domain" description="PAS" evidence="6">
    <location>
        <begin position="30"/>
        <end position="77"/>
    </location>
</feature>
<gene>
    <name evidence="7" type="ORF">FAK_01360</name>
</gene>
<evidence type="ECO:0000259" key="5">
    <source>
        <dbReference type="PROSITE" id="PS50043"/>
    </source>
</evidence>
<dbReference type="EMBL" id="AP028679">
    <property type="protein sequence ID" value="BEQ13070.1"/>
    <property type="molecule type" value="Genomic_DNA"/>
</dbReference>
<feature type="coiled-coil region" evidence="4">
    <location>
        <begin position="140"/>
        <end position="196"/>
    </location>
</feature>
<evidence type="ECO:0000259" key="6">
    <source>
        <dbReference type="PROSITE" id="PS50112"/>
    </source>
</evidence>
<keyword evidence="3" id="KW-0804">Transcription</keyword>
<organism evidence="7 8">
    <name type="scientific">Desulfoferula mesophila</name>
    <dbReference type="NCBI Taxonomy" id="3058419"/>
    <lineage>
        <taxon>Bacteria</taxon>
        <taxon>Pseudomonadati</taxon>
        <taxon>Thermodesulfobacteriota</taxon>
        <taxon>Desulfarculia</taxon>
        <taxon>Desulfarculales</taxon>
        <taxon>Desulfarculaceae</taxon>
        <taxon>Desulfoferula</taxon>
    </lineage>
</organism>
<dbReference type="Pfam" id="PF00196">
    <property type="entry name" value="GerE"/>
    <property type="match status" value="1"/>
</dbReference>
<protein>
    <recommendedName>
        <fullName evidence="9">PAS domain S-box-containing protein</fullName>
    </recommendedName>
</protein>
<dbReference type="RefSeq" id="WP_338604333.1">
    <property type="nucleotide sequence ID" value="NZ_AP028679.1"/>
</dbReference>
<evidence type="ECO:0008006" key="9">
    <source>
        <dbReference type="Google" id="ProtNLM"/>
    </source>
</evidence>
<dbReference type="InterPro" id="IPR000792">
    <property type="entry name" value="Tscrpt_reg_LuxR_C"/>
</dbReference>
<dbReference type="PRINTS" id="PR00038">
    <property type="entry name" value="HTHLUXR"/>
</dbReference>
<dbReference type="InterPro" id="IPR000014">
    <property type="entry name" value="PAS"/>
</dbReference>
<reference evidence="8" key="1">
    <citation type="journal article" date="2023" name="Arch. Microbiol.">
        <title>Desulfoferula mesophilus gen. nov. sp. nov., a mesophilic sulfate-reducing bacterium isolated from a brackish lake sediment.</title>
        <authorList>
            <person name="Watanabe T."/>
            <person name="Yabe T."/>
            <person name="Tsuji J.M."/>
            <person name="Fukui M."/>
        </authorList>
    </citation>
    <scope>NUCLEOTIDE SEQUENCE [LARGE SCALE GENOMIC DNA]</scope>
    <source>
        <strain evidence="8">12FAK</strain>
    </source>
</reference>
<dbReference type="NCBIfam" id="TIGR00229">
    <property type="entry name" value="sensory_box"/>
    <property type="match status" value="1"/>
</dbReference>
<dbReference type="SMART" id="SM00421">
    <property type="entry name" value="HTH_LUXR"/>
    <property type="match status" value="1"/>
</dbReference>
<proteinExistence type="predicted"/>
<evidence type="ECO:0000256" key="2">
    <source>
        <dbReference type="ARBA" id="ARBA00023125"/>
    </source>
</evidence>
<evidence type="ECO:0000256" key="4">
    <source>
        <dbReference type="SAM" id="Coils"/>
    </source>
</evidence>
<dbReference type="PANTHER" id="PTHR44688">
    <property type="entry name" value="DNA-BINDING TRANSCRIPTIONAL ACTIVATOR DEVR_DOSR"/>
    <property type="match status" value="1"/>
</dbReference>
<dbReference type="PROSITE" id="PS50112">
    <property type="entry name" value="PAS"/>
    <property type="match status" value="1"/>
</dbReference>
<dbReference type="SUPFAM" id="SSF46894">
    <property type="entry name" value="C-terminal effector domain of the bipartite response regulators"/>
    <property type="match status" value="1"/>
</dbReference>
<accession>A0AAU9EAR6</accession>
<evidence type="ECO:0000256" key="3">
    <source>
        <dbReference type="ARBA" id="ARBA00023163"/>
    </source>
</evidence>
<sequence length="330" mass="37932">MTIPPDPNSPDRGLSPQGQYQLLLAQAQQQATPDGILVVDQNNRVKSWNQRLLELWGLDPKVMLGADTQSLLKLTTPLLAEPEEFVRRLTHLYRHLEEPEDAWEFSLLDGRIMVRYSRGLLSADGRYWGRVWFYRDITRRVKMERELRQHRDHLAEEVARATKGLQEEIARRRMTERQLREKEKSLKAQARHLEETNIALKVLLNQSAADRRSLTSGFRVNLETVVLPYLKELLSLGLSREQEALARVIQDNLEALVSPFVAKLMEAHPELTTREVQVADLVRAGKSNKEIAPLLGISARAVEFHRENIRRKLGIAGQRANLRARLLSLK</sequence>
<dbReference type="AlphaFoldDB" id="A0AAU9EAR6"/>